<organism evidence="8 9">
    <name type="scientific">Emydomyces testavorans</name>
    <dbReference type="NCBI Taxonomy" id="2070801"/>
    <lineage>
        <taxon>Eukaryota</taxon>
        <taxon>Fungi</taxon>
        <taxon>Dikarya</taxon>
        <taxon>Ascomycota</taxon>
        <taxon>Pezizomycotina</taxon>
        <taxon>Eurotiomycetes</taxon>
        <taxon>Eurotiomycetidae</taxon>
        <taxon>Onygenales</taxon>
        <taxon>Nannizziopsiaceae</taxon>
        <taxon>Emydomyces</taxon>
    </lineage>
</organism>
<dbReference type="PANTHER" id="PTHR21355">
    <property type="entry name" value="G-PROTEIN COUPLED RECEPTOR-ASSOCIATED PROTEIN LMBRD2"/>
    <property type="match status" value="1"/>
</dbReference>
<evidence type="ECO:0000256" key="2">
    <source>
        <dbReference type="ARBA" id="ARBA00010487"/>
    </source>
</evidence>
<feature type="transmembrane region" description="Helical" evidence="7">
    <location>
        <begin position="6"/>
        <end position="28"/>
    </location>
</feature>
<evidence type="ECO:0000256" key="4">
    <source>
        <dbReference type="ARBA" id="ARBA00022989"/>
    </source>
</evidence>
<feature type="transmembrane region" description="Helical" evidence="7">
    <location>
        <begin position="243"/>
        <end position="264"/>
    </location>
</feature>
<evidence type="ECO:0000313" key="8">
    <source>
        <dbReference type="EMBL" id="WEW55261.1"/>
    </source>
</evidence>
<keyword evidence="4 7" id="KW-1133">Transmembrane helix</keyword>
<feature type="transmembrane region" description="Helical" evidence="7">
    <location>
        <begin position="285"/>
        <end position="304"/>
    </location>
</feature>
<proteinExistence type="inferred from homology"/>
<accession>A0AAF0DB60</accession>
<feature type="transmembrane region" description="Helical" evidence="7">
    <location>
        <begin position="186"/>
        <end position="214"/>
    </location>
</feature>
<dbReference type="InterPro" id="IPR051584">
    <property type="entry name" value="GPCR-associated_LMBR1"/>
</dbReference>
<dbReference type="InterPro" id="IPR006876">
    <property type="entry name" value="LMBR1-like_membr_prot"/>
</dbReference>
<sequence>MALAYVWGLVLAIYLMGHGLVAIPRSLWRNARPGNRLQRLQSQAPLIYDRLIDAKSSLEDIRSQVKQLNRRKMSVPLDLQDWIDELAELVNSPGSRGSRFTESDTSRASGPAIVTERYLAELTRNLNRARHKNARFTDAWSRLVQEAADCQAILDSSTSKHLEFSRHVSHSSLSSRRSFLTPYLRYILHFHILPIFRMIWSGLFALASACIVWSELVKSFAPTISIVSLSVTHAYHETPSIGFFGQVVASGWMLYMCSAAFVGVTDTKVWGNRALVPRNTYGESACWYAGLIARLTVPLAYNFLTLLSRTVQHKTSFYDFLGHFIDLTPLGKGFDYFFPIFILVPVAATLFNMYGKVKNALGFGLLDGEDSGSTDDPVGVGIGTWREGRELINQELSGPGFLGLSSRSTIGNDQFADSGNAAAPLSHRGPTLRVPPSQTSGVLLYEHSTSSRSIRTPNLVPEGEEDESPFQSFVHRVKNTFETAIKPKWLPRVDSEFKRPKWMRGDGDDDVEEQTRGLGSSSGLNRSFGS</sequence>
<dbReference type="AlphaFoldDB" id="A0AAF0DB60"/>
<evidence type="ECO:0000256" key="5">
    <source>
        <dbReference type="ARBA" id="ARBA00023136"/>
    </source>
</evidence>
<gene>
    <name evidence="8" type="ORF">PRK78_000690</name>
</gene>
<protein>
    <submittedName>
        <fullName evidence="8">Uncharacterized protein</fullName>
    </submittedName>
</protein>
<dbReference type="PANTHER" id="PTHR21355:SF0">
    <property type="entry name" value="G-PROTEIN COUPLED RECEPTOR-ASSOCIATED PROTEIN LMBRD2"/>
    <property type="match status" value="1"/>
</dbReference>
<keyword evidence="5 7" id="KW-0472">Membrane</keyword>
<feature type="compositionally biased region" description="Low complexity" evidence="6">
    <location>
        <begin position="516"/>
        <end position="530"/>
    </location>
</feature>
<feature type="transmembrane region" description="Helical" evidence="7">
    <location>
        <begin position="336"/>
        <end position="354"/>
    </location>
</feature>
<comment type="similarity">
    <text evidence="2">Belongs to the LIMR family.</text>
</comment>
<reference evidence="8" key="1">
    <citation type="submission" date="2023-03" db="EMBL/GenBank/DDBJ databases">
        <title>Emydomyces testavorans Genome Sequence.</title>
        <authorList>
            <person name="Hoyer L."/>
        </authorList>
    </citation>
    <scope>NUCLEOTIDE SEQUENCE</scope>
    <source>
        <strain evidence="8">16-2883</strain>
    </source>
</reference>
<dbReference type="GO" id="GO:0016020">
    <property type="term" value="C:membrane"/>
    <property type="evidence" value="ECO:0007669"/>
    <property type="project" value="UniProtKB-SubCell"/>
</dbReference>
<evidence type="ECO:0000313" key="9">
    <source>
        <dbReference type="Proteomes" id="UP001219355"/>
    </source>
</evidence>
<keyword evidence="9" id="KW-1185">Reference proteome</keyword>
<evidence type="ECO:0000256" key="3">
    <source>
        <dbReference type="ARBA" id="ARBA00022692"/>
    </source>
</evidence>
<dbReference type="Pfam" id="PF04791">
    <property type="entry name" value="LMBR1"/>
    <property type="match status" value="1"/>
</dbReference>
<dbReference type="EMBL" id="CP120627">
    <property type="protein sequence ID" value="WEW55261.1"/>
    <property type="molecule type" value="Genomic_DNA"/>
</dbReference>
<comment type="subcellular location">
    <subcellularLocation>
        <location evidence="1">Membrane</location>
        <topology evidence="1">Multi-pass membrane protein</topology>
    </subcellularLocation>
</comment>
<evidence type="ECO:0000256" key="7">
    <source>
        <dbReference type="SAM" id="Phobius"/>
    </source>
</evidence>
<keyword evidence="3 7" id="KW-0812">Transmembrane</keyword>
<feature type="region of interest" description="Disordered" evidence="6">
    <location>
        <begin position="496"/>
        <end position="530"/>
    </location>
</feature>
<dbReference type="Proteomes" id="UP001219355">
    <property type="component" value="Chromosome 1"/>
</dbReference>
<feature type="compositionally biased region" description="Basic and acidic residues" evidence="6">
    <location>
        <begin position="496"/>
        <end position="506"/>
    </location>
</feature>
<name>A0AAF0DB60_9EURO</name>
<evidence type="ECO:0000256" key="6">
    <source>
        <dbReference type="SAM" id="MobiDB-lite"/>
    </source>
</evidence>
<evidence type="ECO:0000256" key="1">
    <source>
        <dbReference type="ARBA" id="ARBA00004141"/>
    </source>
</evidence>